<reference evidence="2 3" key="1">
    <citation type="submission" date="2016-10" db="EMBL/GenBank/DDBJ databases">
        <authorList>
            <person name="de Groot N.N."/>
        </authorList>
    </citation>
    <scope>NUCLEOTIDE SEQUENCE [LARGE SCALE GENOMIC DNA]</scope>
    <source>
        <strain evidence="2 3">DSM 23581</strain>
    </source>
</reference>
<dbReference type="AlphaFoldDB" id="A0A1H4DFK0"/>
<keyword evidence="1" id="KW-0472">Membrane</keyword>
<proteinExistence type="predicted"/>
<keyword evidence="1" id="KW-1133">Transmembrane helix</keyword>
<keyword evidence="1" id="KW-0812">Transmembrane</keyword>
<gene>
    <name evidence="2" type="ORF">SAMN05421540_11120</name>
</gene>
<keyword evidence="3" id="KW-1185">Reference proteome</keyword>
<feature type="transmembrane region" description="Helical" evidence="1">
    <location>
        <begin position="31"/>
        <end position="51"/>
    </location>
</feature>
<dbReference type="EMBL" id="FNQF01000011">
    <property type="protein sequence ID" value="SEA71531.1"/>
    <property type="molecule type" value="Genomic_DNA"/>
</dbReference>
<evidence type="ECO:0000313" key="3">
    <source>
        <dbReference type="Proteomes" id="UP000198820"/>
    </source>
</evidence>
<dbReference type="RefSeq" id="WP_093245443.1">
    <property type="nucleotide sequence ID" value="NZ_FNQF01000011.1"/>
</dbReference>
<name>A0A1H4DFK0_9FLAO</name>
<evidence type="ECO:0000256" key="1">
    <source>
        <dbReference type="SAM" id="Phobius"/>
    </source>
</evidence>
<evidence type="ECO:0000313" key="2">
    <source>
        <dbReference type="EMBL" id="SEA71531.1"/>
    </source>
</evidence>
<sequence>MKSKGILLLIFTTLLLITLTIFSSMNIAISWIFYLTVFGQSVLVFAVYHILRENYHTDKTFKDWYEDRPELSK</sequence>
<protein>
    <submittedName>
        <fullName evidence="2">Uncharacterized protein</fullName>
    </submittedName>
</protein>
<organism evidence="2 3">
    <name type="scientific">Psychroflexus halocasei</name>
    <dbReference type="NCBI Taxonomy" id="908615"/>
    <lineage>
        <taxon>Bacteria</taxon>
        <taxon>Pseudomonadati</taxon>
        <taxon>Bacteroidota</taxon>
        <taxon>Flavobacteriia</taxon>
        <taxon>Flavobacteriales</taxon>
        <taxon>Flavobacteriaceae</taxon>
        <taxon>Psychroflexus</taxon>
    </lineage>
</organism>
<accession>A0A1H4DFK0</accession>
<feature type="transmembrane region" description="Helical" evidence="1">
    <location>
        <begin position="7"/>
        <end position="25"/>
    </location>
</feature>
<dbReference type="Proteomes" id="UP000198820">
    <property type="component" value="Unassembled WGS sequence"/>
</dbReference>
<dbReference type="STRING" id="908615.SAMN05421540_11120"/>